<sequence>MLLLPLVSLLIYEGSAQNENLVLVTKLNEFREKVAKGNYETQQGYLSPSQTMFELLRNKNLEEWADIATEDCRGLNMTPPGGSMNIYTISLSEELPSDTMITKAVSAWMNEMNLPAGQGQVSSAQQNFVNMMYYKSSLVGCSYQKCEKQDSYLYSIACAFDQSIRKGEAIYEASKSGGCTPSSCQTVYSDATCLASGLCGRPDPMPTTASTTTTPASLPTTTTSASLSTTTNSASTTTTSASLPTTTD</sequence>
<evidence type="ECO:0000313" key="4">
    <source>
        <dbReference type="EMBL" id="KAK5964580.1"/>
    </source>
</evidence>
<name>A0AAN8EUN3_TRICO</name>
<protein>
    <recommendedName>
        <fullName evidence="3">SCP domain-containing protein</fullName>
    </recommendedName>
</protein>
<dbReference type="Pfam" id="PF00188">
    <property type="entry name" value="CAP"/>
    <property type="match status" value="1"/>
</dbReference>
<dbReference type="SMART" id="SM00198">
    <property type="entry name" value="SCP"/>
    <property type="match status" value="1"/>
</dbReference>
<reference evidence="4 5" key="1">
    <citation type="submission" date="2019-10" db="EMBL/GenBank/DDBJ databases">
        <title>Assembly and Annotation for the nematode Trichostrongylus colubriformis.</title>
        <authorList>
            <person name="Martin J."/>
        </authorList>
    </citation>
    <scope>NUCLEOTIDE SEQUENCE [LARGE SCALE GENOMIC DNA]</scope>
    <source>
        <strain evidence="4">G859</strain>
        <tissue evidence="4">Whole worm</tissue>
    </source>
</reference>
<dbReference type="Gene3D" id="3.40.33.10">
    <property type="entry name" value="CAP"/>
    <property type="match status" value="1"/>
</dbReference>
<dbReference type="AlphaFoldDB" id="A0AAN8EUN3"/>
<proteinExistence type="predicted"/>
<dbReference type="EMBL" id="WIXE01025611">
    <property type="protein sequence ID" value="KAK5964580.1"/>
    <property type="molecule type" value="Genomic_DNA"/>
</dbReference>
<evidence type="ECO:0000256" key="2">
    <source>
        <dbReference type="SAM" id="SignalP"/>
    </source>
</evidence>
<feature type="domain" description="SCP" evidence="3">
    <location>
        <begin position="18"/>
        <end position="168"/>
    </location>
</feature>
<accession>A0AAN8EUN3</accession>
<keyword evidence="5" id="KW-1185">Reference proteome</keyword>
<keyword evidence="2" id="KW-0732">Signal</keyword>
<dbReference type="Proteomes" id="UP001331761">
    <property type="component" value="Unassembled WGS sequence"/>
</dbReference>
<feature type="region of interest" description="Disordered" evidence="1">
    <location>
        <begin position="205"/>
        <end position="248"/>
    </location>
</feature>
<evidence type="ECO:0000259" key="3">
    <source>
        <dbReference type="SMART" id="SM00198"/>
    </source>
</evidence>
<evidence type="ECO:0000313" key="5">
    <source>
        <dbReference type="Proteomes" id="UP001331761"/>
    </source>
</evidence>
<comment type="caution">
    <text evidence="4">The sequence shown here is derived from an EMBL/GenBank/DDBJ whole genome shotgun (WGS) entry which is preliminary data.</text>
</comment>
<dbReference type="InterPro" id="IPR014044">
    <property type="entry name" value="CAP_dom"/>
</dbReference>
<evidence type="ECO:0000256" key="1">
    <source>
        <dbReference type="SAM" id="MobiDB-lite"/>
    </source>
</evidence>
<feature type="signal peptide" evidence="2">
    <location>
        <begin position="1"/>
        <end position="16"/>
    </location>
</feature>
<feature type="chain" id="PRO_5042993924" description="SCP domain-containing protein" evidence="2">
    <location>
        <begin position="17"/>
        <end position="248"/>
    </location>
</feature>
<dbReference type="InterPro" id="IPR035940">
    <property type="entry name" value="CAP_sf"/>
</dbReference>
<dbReference type="SUPFAM" id="SSF55797">
    <property type="entry name" value="PR-1-like"/>
    <property type="match status" value="1"/>
</dbReference>
<gene>
    <name evidence="4" type="ORF">GCK32_009999</name>
</gene>
<feature type="compositionally biased region" description="Low complexity" evidence="1">
    <location>
        <begin position="207"/>
        <end position="248"/>
    </location>
</feature>
<organism evidence="4 5">
    <name type="scientific">Trichostrongylus colubriformis</name>
    <name type="common">Black scour worm</name>
    <dbReference type="NCBI Taxonomy" id="6319"/>
    <lineage>
        <taxon>Eukaryota</taxon>
        <taxon>Metazoa</taxon>
        <taxon>Ecdysozoa</taxon>
        <taxon>Nematoda</taxon>
        <taxon>Chromadorea</taxon>
        <taxon>Rhabditida</taxon>
        <taxon>Rhabditina</taxon>
        <taxon>Rhabditomorpha</taxon>
        <taxon>Strongyloidea</taxon>
        <taxon>Trichostrongylidae</taxon>
        <taxon>Trichostrongylus</taxon>
    </lineage>
</organism>
<dbReference type="CDD" id="cd05380">
    <property type="entry name" value="CAP_euk"/>
    <property type="match status" value="1"/>
</dbReference>